<evidence type="ECO:0000256" key="7">
    <source>
        <dbReference type="SAM" id="Phobius"/>
    </source>
</evidence>
<feature type="signal peptide" evidence="8">
    <location>
        <begin position="1"/>
        <end position="38"/>
    </location>
</feature>
<evidence type="ECO:0000313" key="10">
    <source>
        <dbReference type="Proteomes" id="UP001179952"/>
    </source>
</evidence>
<keyword evidence="8" id="KW-0732">Signal</keyword>
<evidence type="ECO:0000256" key="4">
    <source>
        <dbReference type="ARBA" id="ARBA00022989"/>
    </source>
</evidence>
<dbReference type="GO" id="GO:0017095">
    <property type="term" value="F:heparan sulfate 6-sulfotransferase activity"/>
    <property type="evidence" value="ECO:0007669"/>
    <property type="project" value="TreeGrafter"/>
</dbReference>
<comment type="subcellular location">
    <subcellularLocation>
        <location evidence="1">Membrane</location>
        <topology evidence="1">Single-pass membrane protein</topology>
    </subcellularLocation>
</comment>
<dbReference type="AlphaFoldDB" id="A0AAV9AQ52"/>
<reference evidence="9" key="1">
    <citation type="journal article" date="2023" name="Nat. Commun.">
        <title>Diploid and tetraploid genomes of Acorus and the evolution of monocots.</title>
        <authorList>
            <person name="Ma L."/>
            <person name="Liu K.W."/>
            <person name="Li Z."/>
            <person name="Hsiao Y.Y."/>
            <person name="Qi Y."/>
            <person name="Fu T."/>
            <person name="Tang G.D."/>
            <person name="Zhang D."/>
            <person name="Sun W.H."/>
            <person name="Liu D.K."/>
            <person name="Li Y."/>
            <person name="Chen G.Z."/>
            <person name="Liu X.D."/>
            <person name="Liao X.Y."/>
            <person name="Jiang Y.T."/>
            <person name="Yu X."/>
            <person name="Hao Y."/>
            <person name="Huang J."/>
            <person name="Zhao X.W."/>
            <person name="Ke S."/>
            <person name="Chen Y.Y."/>
            <person name="Wu W.L."/>
            <person name="Hsu J.L."/>
            <person name="Lin Y.F."/>
            <person name="Huang M.D."/>
            <person name="Li C.Y."/>
            <person name="Huang L."/>
            <person name="Wang Z.W."/>
            <person name="Zhao X."/>
            <person name="Zhong W.Y."/>
            <person name="Peng D.H."/>
            <person name="Ahmad S."/>
            <person name="Lan S."/>
            <person name="Zhang J.S."/>
            <person name="Tsai W.C."/>
            <person name="Van de Peer Y."/>
            <person name="Liu Z.J."/>
        </authorList>
    </citation>
    <scope>NUCLEOTIDE SEQUENCE</scope>
    <source>
        <strain evidence="9">SCP</strain>
    </source>
</reference>
<keyword evidence="2" id="KW-0808">Transferase</keyword>
<comment type="caution">
    <text evidence="9">The sequence shown here is derived from an EMBL/GenBank/DDBJ whole genome shotgun (WGS) entry which is preliminary data.</text>
</comment>
<protein>
    <submittedName>
        <fullName evidence="9">Protein-tyrosine sulfotransferase</fullName>
    </submittedName>
</protein>
<evidence type="ECO:0000256" key="2">
    <source>
        <dbReference type="ARBA" id="ARBA00022679"/>
    </source>
</evidence>
<dbReference type="PANTHER" id="PTHR12812">
    <property type="entry name" value="HEPARAN SULFATE 6-O-SULFOTRANSFERASE 3"/>
    <property type="match status" value="1"/>
</dbReference>
<gene>
    <name evidence="9" type="ORF">QJS04_geneDACA015333</name>
</gene>
<keyword evidence="4 7" id="KW-1133">Transmembrane helix</keyword>
<evidence type="ECO:0000256" key="6">
    <source>
        <dbReference type="ARBA" id="ARBA00023180"/>
    </source>
</evidence>
<dbReference type="GO" id="GO:0016020">
    <property type="term" value="C:membrane"/>
    <property type="evidence" value="ECO:0007669"/>
    <property type="project" value="UniProtKB-SubCell"/>
</dbReference>
<dbReference type="InterPro" id="IPR027417">
    <property type="entry name" value="P-loop_NTPase"/>
</dbReference>
<name>A0AAV9AQ52_ACOGR</name>
<keyword evidence="5 7" id="KW-0472">Membrane</keyword>
<sequence>MEGSNTVRHQRFRMNWVRECPLIMMLLLFVSTSRIVCCATDDFEHCENTVLNWATSSLNDGAEEDKLMLKDLLFFLHVPRTGGRTYFYCFLKKLYTTAEECPRSYDRLRFDPSQPHCKLVGTHDDFSLMSKLPKERTSVVTILRNPIDRIFSTYEFSVEVAARFLVHPNLTSAMKLSLRLRSKKQGVSTLDIWPWKYLVPWMREDLFGRREARKSRLESVEIDKDWDTYNMEDIVMPLRDFIKDPMAHDIIHNGATFQVAGLTNNSRLAESNEIRLCVRKHPSLGHHVLDVAKRRLDDMLYVGLTEDHKQSATMFANMVGAQVLSQMEALSSHTDEESTNNTGLEPYSSKVLQNRTKDQKATDLFAPENVEQANENMTVAQLMEAYEACVSNTRKSQASRRTNSLKRISPVKFSKEARLQVPETIIEQIKSLNSLDMELYNHAQDIFLQQKQHLTQKAEVEPQMNTGSNAFWFSPWKALMIVIVLLFLFLIIFIVNTRKKMSKLKV</sequence>
<dbReference type="Proteomes" id="UP001179952">
    <property type="component" value="Unassembled WGS sequence"/>
</dbReference>
<accession>A0AAV9AQ52</accession>
<dbReference type="InterPro" id="IPR010635">
    <property type="entry name" value="Heparan_SO4-6-sulfoTrfase"/>
</dbReference>
<dbReference type="EMBL" id="JAUJYN010000007">
    <property type="protein sequence ID" value="KAK1266296.1"/>
    <property type="molecule type" value="Genomic_DNA"/>
</dbReference>
<evidence type="ECO:0000313" key="9">
    <source>
        <dbReference type="EMBL" id="KAK1266296.1"/>
    </source>
</evidence>
<dbReference type="PANTHER" id="PTHR12812:SF0">
    <property type="entry name" value="HEPARAN-SULFATE 6-O-SULFOTRANSFERASE"/>
    <property type="match status" value="1"/>
</dbReference>
<evidence type="ECO:0000256" key="3">
    <source>
        <dbReference type="ARBA" id="ARBA00022692"/>
    </source>
</evidence>
<evidence type="ECO:0000256" key="5">
    <source>
        <dbReference type="ARBA" id="ARBA00023136"/>
    </source>
</evidence>
<organism evidence="9 10">
    <name type="scientific">Acorus gramineus</name>
    <name type="common">Dwarf sweet flag</name>
    <dbReference type="NCBI Taxonomy" id="55184"/>
    <lineage>
        <taxon>Eukaryota</taxon>
        <taxon>Viridiplantae</taxon>
        <taxon>Streptophyta</taxon>
        <taxon>Embryophyta</taxon>
        <taxon>Tracheophyta</taxon>
        <taxon>Spermatophyta</taxon>
        <taxon>Magnoliopsida</taxon>
        <taxon>Liliopsida</taxon>
        <taxon>Acoraceae</taxon>
        <taxon>Acorus</taxon>
    </lineage>
</organism>
<keyword evidence="6" id="KW-0325">Glycoprotein</keyword>
<dbReference type="SUPFAM" id="SSF52540">
    <property type="entry name" value="P-loop containing nucleoside triphosphate hydrolases"/>
    <property type="match status" value="1"/>
</dbReference>
<feature type="chain" id="PRO_5043967498" evidence="8">
    <location>
        <begin position="39"/>
        <end position="506"/>
    </location>
</feature>
<keyword evidence="10" id="KW-1185">Reference proteome</keyword>
<dbReference type="Gene3D" id="3.40.50.300">
    <property type="entry name" value="P-loop containing nucleotide triphosphate hydrolases"/>
    <property type="match status" value="2"/>
</dbReference>
<proteinExistence type="predicted"/>
<evidence type="ECO:0000256" key="1">
    <source>
        <dbReference type="ARBA" id="ARBA00004167"/>
    </source>
</evidence>
<keyword evidence="3 7" id="KW-0812">Transmembrane</keyword>
<evidence type="ECO:0000256" key="8">
    <source>
        <dbReference type="SAM" id="SignalP"/>
    </source>
</evidence>
<feature type="transmembrane region" description="Helical" evidence="7">
    <location>
        <begin position="476"/>
        <end position="495"/>
    </location>
</feature>
<reference evidence="9" key="2">
    <citation type="submission" date="2023-06" db="EMBL/GenBank/DDBJ databases">
        <authorList>
            <person name="Ma L."/>
            <person name="Liu K.-W."/>
            <person name="Li Z."/>
            <person name="Hsiao Y.-Y."/>
            <person name="Qi Y."/>
            <person name="Fu T."/>
            <person name="Tang G."/>
            <person name="Zhang D."/>
            <person name="Sun W.-H."/>
            <person name="Liu D.-K."/>
            <person name="Li Y."/>
            <person name="Chen G.-Z."/>
            <person name="Liu X.-D."/>
            <person name="Liao X.-Y."/>
            <person name="Jiang Y.-T."/>
            <person name="Yu X."/>
            <person name="Hao Y."/>
            <person name="Huang J."/>
            <person name="Zhao X.-W."/>
            <person name="Ke S."/>
            <person name="Chen Y.-Y."/>
            <person name="Wu W.-L."/>
            <person name="Hsu J.-L."/>
            <person name="Lin Y.-F."/>
            <person name="Huang M.-D."/>
            <person name="Li C.-Y."/>
            <person name="Huang L."/>
            <person name="Wang Z.-W."/>
            <person name="Zhao X."/>
            <person name="Zhong W.-Y."/>
            <person name="Peng D.-H."/>
            <person name="Ahmad S."/>
            <person name="Lan S."/>
            <person name="Zhang J.-S."/>
            <person name="Tsai W.-C."/>
            <person name="Van De Peer Y."/>
            <person name="Liu Z.-J."/>
        </authorList>
    </citation>
    <scope>NUCLEOTIDE SEQUENCE</scope>
    <source>
        <strain evidence="9">SCP</strain>
        <tissue evidence="9">Leaves</tissue>
    </source>
</reference>